<gene>
    <name evidence="1" type="ORF">JTBM06_V1_480002</name>
</gene>
<proteinExistence type="predicted"/>
<name>A0A7D9D547_9GAMM</name>
<evidence type="ECO:0000313" key="1">
    <source>
        <dbReference type="EMBL" id="VUX56258.1"/>
    </source>
</evidence>
<accession>A0A7D9D547</accession>
<protein>
    <submittedName>
        <fullName evidence="1">Uncharacterized protein</fullName>
    </submittedName>
</protein>
<dbReference type="AlphaFoldDB" id="A0A7D9D547"/>
<sequence>MDLLHPEGALGRDFRCAKAPLASKFAPSEYVIFSILFQHLRRNQWDLWFPIALRYAVVPKKHGEKNEDTRDKNVRVRRA</sequence>
<organism evidence="1">
    <name type="scientific">uncultured Woeseiaceae bacterium</name>
    <dbReference type="NCBI Taxonomy" id="1983305"/>
    <lineage>
        <taxon>Bacteria</taxon>
        <taxon>Pseudomonadati</taxon>
        <taxon>Pseudomonadota</taxon>
        <taxon>Gammaproteobacteria</taxon>
        <taxon>Woeseiales</taxon>
        <taxon>Woeseiaceae</taxon>
        <taxon>environmental samples</taxon>
    </lineage>
</organism>
<dbReference type="EMBL" id="LR633967">
    <property type="protein sequence ID" value="VUX56258.1"/>
    <property type="molecule type" value="Genomic_DNA"/>
</dbReference>
<reference evidence="1" key="1">
    <citation type="submission" date="2019-07" db="EMBL/GenBank/DDBJ databases">
        <authorList>
            <person name="Weber M."/>
            <person name="Kostadinov I."/>
            <person name="Kostadinov D I."/>
        </authorList>
    </citation>
    <scope>NUCLEOTIDE SEQUENCE</scope>
    <source>
        <strain evidence="1">Gfbio:sag-sample-m06:053724c1-46a9-4a36-b237-ea2bf867836b</strain>
    </source>
</reference>